<dbReference type="PANTHER" id="PTHR45527:SF1">
    <property type="entry name" value="FATTY ACID SYNTHASE"/>
    <property type="match status" value="1"/>
</dbReference>
<accession>A0ABR7TX82</accession>
<evidence type="ECO:0000313" key="2">
    <source>
        <dbReference type="EMBL" id="MBC9935071.1"/>
    </source>
</evidence>
<evidence type="ECO:0000259" key="1">
    <source>
        <dbReference type="Pfam" id="PF00501"/>
    </source>
</evidence>
<dbReference type="EMBL" id="JACVFC010000018">
    <property type="protein sequence ID" value="MBC9935071.1"/>
    <property type="molecule type" value="Genomic_DNA"/>
</dbReference>
<protein>
    <submittedName>
        <fullName evidence="2">AMP-binding protein</fullName>
    </submittedName>
</protein>
<dbReference type="Proteomes" id="UP000659124">
    <property type="component" value="Unassembled WGS sequence"/>
</dbReference>
<dbReference type="InterPro" id="IPR000873">
    <property type="entry name" value="AMP-dep_synth/lig_dom"/>
</dbReference>
<comment type="caution">
    <text evidence="2">The sequence shown here is derived from an EMBL/GenBank/DDBJ whole genome shotgun (WGS) entry which is preliminary data.</text>
</comment>
<reference evidence="2 3" key="1">
    <citation type="submission" date="2020-09" db="EMBL/GenBank/DDBJ databases">
        <title>Genome sequences of type strains of Chitinophaga qingshengii and Chitinophaga varians.</title>
        <authorList>
            <person name="Kittiwongwattana C."/>
        </authorList>
    </citation>
    <scope>NUCLEOTIDE SEQUENCE [LARGE SCALE GENOMIC DNA]</scope>
    <source>
        <strain evidence="2 3">JCM 30026</strain>
    </source>
</reference>
<feature type="non-terminal residue" evidence="2">
    <location>
        <position position="141"/>
    </location>
</feature>
<name>A0ABR7TX82_9BACT</name>
<dbReference type="RefSeq" id="WP_188092166.1">
    <property type="nucleotide sequence ID" value="NZ_JACVFC010000018.1"/>
</dbReference>
<feature type="domain" description="AMP-dependent synthetase/ligase" evidence="1">
    <location>
        <begin position="3"/>
        <end position="134"/>
    </location>
</feature>
<feature type="non-terminal residue" evidence="2">
    <location>
        <position position="1"/>
    </location>
</feature>
<dbReference type="InterPro" id="IPR020845">
    <property type="entry name" value="AMP-binding_CS"/>
</dbReference>
<proteinExistence type="predicted"/>
<gene>
    <name evidence="2" type="ORF">ICL07_32160</name>
</gene>
<dbReference type="PROSITE" id="PS00455">
    <property type="entry name" value="AMP_BINDING"/>
    <property type="match status" value="1"/>
</dbReference>
<keyword evidence="3" id="KW-1185">Reference proteome</keyword>
<dbReference type="SUPFAM" id="SSF56801">
    <property type="entry name" value="Acetyl-CoA synthetase-like"/>
    <property type="match status" value="1"/>
</dbReference>
<organism evidence="2 3">
    <name type="scientific">Chitinophaga qingshengii</name>
    <dbReference type="NCBI Taxonomy" id="1569794"/>
    <lineage>
        <taxon>Bacteria</taxon>
        <taxon>Pseudomonadati</taxon>
        <taxon>Bacteroidota</taxon>
        <taxon>Chitinophagia</taxon>
        <taxon>Chitinophagales</taxon>
        <taxon>Chitinophagaceae</taxon>
        <taxon>Chitinophaga</taxon>
    </lineage>
</organism>
<dbReference type="Pfam" id="PF00501">
    <property type="entry name" value="AMP-binding"/>
    <property type="match status" value="1"/>
</dbReference>
<dbReference type="PANTHER" id="PTHR45527">
    <property type="entry name" value="NONRIBOSOMAL PEPTIDE SYNTHETASE"/>
    <property type="match status" value="1"/>
</dbReference>
<dbReference type="Gene3D" id="3.40.50.980">
    <property type="match status" value="2"/>
</dbReference>
<evidence type="ECO:0000313" key="3">
    <source>
        <dbReference type="Proteomes" id="UP000659124"/>
    </source>
</evidence>
<sequence>SAHQVQAGMPVALCLERSVEMLVSILAVHAVGAYYIPLDPGYPAERIKYILRDTGARVVLSDAQTSIHLDYLQADPAITLIPPDAATAVEVPGVELSAASLGRIAYMIYTSGSTGEPKGVVVEHAQVLNTLLALQESYPVK</sequence>